<feature type="transmembrane region" description="Helical" evidence="2">
    <location>
        <begin position="43"/>
        <end position="61"/>
    </location>
</feature>
<organism evidence="3 4">
    <name type="scientific">Neohortaea acidophila</name>
    <dbReference type="NCBI Taxonomy" id="245834"/>
    <lineage>
        <taxon>Eukaryota</taxon>
        <taxon>Fungi</taxon>
        <taxon>Dikarya</taxon>
        <taxon>Ascomycota</taxon>
        <taxon>Pezizomycotina</taxon>
        <taxon>Dothideomycetes</taxon>
        <taxon>Dothideomycetidae</taxon>
        <taxon>Mycosphaerellales</taxon>
        <taxon>Teratosphaeriaceae</taxon>
        <taxon>Neohortaea</taxon>
    </lineage>
</organism>
<keyword evidence="2" id="KW-0472">Membrane</keyword>
<dbReference type="RefSeq" id="XP_033590937.1">
    <property type="nucleotide sequence ID" value="XM_033736976.1"/>
</dbReference>
<evidence type="ECO:0000313" key="3">
    <source>
        <dbReference type="EMBL" id="KAF2484368.1"/>
    </source>
</evidence>
<reference evidence="3" key="1">
    <citation type="journal article" date="2020" name="Stud. Mycol.">
        <title>101 Dothideomycetes genomes: a test case for predicting lifestyles and emergence of pathogens.</title>
        <authorList>
            <person name="Haridas S."/>
            <person name="Albert R."/>
            <person name="Binder M."/>
            <person name="Bloem J."/>
            <person name="Labutti K."/>
            <person name="Salamov A."/>
            <person name="Andreopoulos B."/>
            <person name="Baker S."/>
            <person name="Barry K."/>
            <person name="Bills G."/>
            <person name="Bluhm B."/>
            <person name="Cannon C."/>
            <person name="Castanera R."/>
            <person name="Culley D."/>
            <person name="Daum C."/>
            <person name="Ezra D."/>
            <person name="Gonzalez J."/>
            <person name="Henrissat B."/>
            <person name="Kuo A."/>
            <person name="Liang C."/>
            <person name="Lipzen A."/>
            <person name="Lutzoni F."/>
            <person name="Magnuson J."/>
            <person name="Mondo S."/>
            <person name="Nolan M."/>
            <person name="Ohm R."/>
            <person name="Pangilinan J."/>
            <person name="Park H.-J."/>
            <person name="Ramirez L."/>
            <person name="Alfaro M."/>
            <person name="Sun H."/>
            <person name="Tritt A."/>
            <person name="Yoshinaga Y."/>
            <person name="Zwiers L.-H."/>
            <person name="Turgeon B."/>
            <person name="Goodwin S."/>
            <person name="Spatafora J."/>
            <person name="Crous P."/>
            <person name="Grigoriev I."/>
        </authorList>
    </citation>
    <scope>NUCLEOTIDE SEQUENCE</scope>
    <source>
        <strain evidence="3">CBS 113389</strain>
    </source>
</reference>
<evidence type="ECO:0000256" key="1">
    <source>
        <dbReference type="SAM" id="MobiDB-lite"/>
    </source>
</evidence>
<keyword evidence="2" id="KW-1133">Transmembrane helix</keyword>
<evidence type="ECO:0000313" key="4">
    <source>
        <dbReference type="Proteomes" id="UP000799767"/>
    </source>
</evidence>
<feature type="transmembrane region" description="Helical" evidence="2">
    <location>
        <begin position="115"/>
        <end position="136"/>
    </location>
</feature>
<dbReference type="AlphaFoldDB" id="A0A6A6PW20"/>
<evidence type="ECO:0000256" key="2">
    <source>
        <dbReference type="SAM" id="Phobius"/>
    </source>
</evidence>
<protein>
    <submittedName>
        <fullName evidence="3">Uncharacterized protein</fullName>
    </submittedName>
</protein>
<dbReference type="GeneID" id="54477978"/>
<keyword evidence="4" id="KW-1185">Reference proteome</keyword>
<proteinExistence type="predicted"/>
<feature type="compositionally biased region" description="Basic and acidic residues" evidence="1">
    <location>
        <begin position="168"/>
        <end position="180"/>
    </location>
</feature>
<sequence length="180" mass="19465">MDIFTLSSSAYLSLQGTTLLLTPSLLVSLTALEPRRPTDLETYLSRALGLTLIILALQILLHSNFLPSASSSSAAPSTSQDINPYDQPSLIVTTGYHALTAFHLYTQLTRNQSNFAFSLGCACSSLLFCLGMWTILFGGSQGRFSKTTGADKHTGNWPFGNAASAKAQKKEWKGQGRKEI</sequence>
<dbReference type="OrthoDB" id="2550114at2759"/>
<name>A0A6A6PW20_9PEZI</name>
<dbReference type="Proteomes" id="UP000799767">
    <property type="component" value="Unassembled WGS sequence"/>
</dbReference>
<feature type="region of interest" description="Disordered" evidence="1">
    <location>
        <begin position="161"/>
        <end position="180"/>
    </location>
</feature>
<dbReference type="EMBL" id="MU001634">
    <property type="protein sequence ID" value="KAF2484368.1"/>
    <property type="molecule type" value="Genomic_DNA"/>
</dbReference>
<feature type="transmembrane region" description="Helical" evidence="2">
    <location>
        <begin position="12"/>
        <end position="31"/>
    </location>
</feature>
<accession>A0A6A6PW20</accession>
<dbReference type="PANTHER" id="PTHR39605:SF1">
    <property type="entry name" value="MAJOR FACILITATOR SUPERFAMILY (MFS) PROFILE DOMAIN-CONTAINING PROTEIN"/>
    <property type="match status" value="1"/>
</dbReference>
<gene>
    <name evidence="3" type="ORF">BDY17DRAFT_323227</name>
</gene>
<keyword evidence="2" id="KW-0812">Transmembrane</keyword>
<dbReference type="PANTHER" id="PTHR39605">
    <property type="entry name" value="MAJOR FACILITATOR SUPERFAMILY (MFS) PROFILE DOMAIN-CONTAINING PROTEIN"/>
    <property type="match status" value="1"/>
</dbReference>